<evidence type="ECO:0008006" key="4">
    <source>
        <dbReference type="Google" id="ProtNLM"/>
    </source>
</evidence>
<feature type="transmembrane region" description="Helical" evidence="1">
    <location>
        <begin position="198"/>
        <end position="219"/>
    </location>
</feature>
<keyword evidence="1" id="KW-1133">Transmembrane helix</keyword>
<feature type="transmembrane region" description="Helical" evidence="1">
    <location>
        <begin position="159"/>
        <end position="178"/>
    </location>
</feature>
<name>A0A4S2BL48_9LACO</name>
<proteinExistence type="predicted"/>
<comment type="caution">
    <text evidence="2">The sequence shown here is derived from an EMBL/GenBank/DDBJ whole genome shotgun (WGS) entry which is preliminary data.</text>
</comment>
<evidence type="ECO:0000313" key="2">
    <source>
        <dbReference type="EMBL" id="TGY15599.1"/>
    </source>
</evidence>
<gene>
    <name evidence="2" type="ORF">E5351_05460</name>
</gene>
<evidence type="ECO:0000313" key="3">
    <source>
        <dbReference type="Proteomes" id="UP000309117"/>
    </source>
</evidence>
<evidence type="ECO:0000256" key="1">
    <source>
        <dbReference type="SAM" id="Phobius"/>
    </source>
</evidence>
<keyword evidence="1" id="KW-0812">Transmembrane</keyword>
<dbReference type="AlphaFoldDB" id="A0A4S2BL48"/>
<accession>A0A4S2BL48</accession>
<feature type="transmembrane region" description="Helical" evidence="1">
    <location>
        <begin position="125"/>
        <end position="147"/>
    </location>
</feature>
<dbReference type="EMBL" id="SRYV01000008">
    <property type="protein sequence ID" value="TGY15599.1"/>
    <property type="molecule type" value="Genomic_DNA"/>
</dbReference>
<reference evidence="2 3" key="1">
    <citation type="submission" date="2019-04" db="EMBL/GenBank/DDBJ databases">
        <title>Microbes associate with the intestines of laboratory mice.</title>
        <authorList>
            <person name="Navarre W."/>
            <person name="Wong E."/>
            <person name="Huang K."/>
            <person name="Tropini C."/>
            <person name="Ng K."/>
            <person name="Yu B."/>
        </authorList>
    </citation>
    <scope>NUCLEOTIDE SEQUENCE [LARGE SCALE GENOMIC DNA]</scope>
    <source>
        <strain evidence="2 3">NM61_E11</strain>
    </source>
</reference>
<protein>
    <recommendedName>
        <fullName evidence="4">MacB-like periplasmic core domain-containing protein</fullName>
    </recommendedName>
</protein>
<organism evidence="2 3">
    <name type="scientific">Lactobacillus intestinalis</name>
    <dbReference type="NCBI Taxonomy" id="151781"/>
    <lineage>
        <taxon>Bacteria</taxon>
        <taxon>Bacillati</taxon>
        <taxon>Bacillota</taxon>
        <taxon>Bacilli</taxon>
        <taxon>Lactobacillales</taxon>
        <taxon>Lactobacillaceae</taxon>
        <taxon>Lactobacillus</taxon>
    </lineage>
</organism>
<sequence length="226" mass="25416">MLVGSKLAKKYPLHHQFTYRDGSTGKRQSYQVAGILTASSSIPSPYLFQNQNYLDNTIIIPLTTYTRAHINLSQVANGVQNLLIFNTNQTQISNLEKFFKSQNLNVKFYTVQSSINQEARIVKSALIKLAVGIIILLIVIAFLIRYLIRKDTQLQLKKFITSLIGFGLLLGILIELVLGFSLPMLSLAGIPKWTSLNIILSILSIMLINLLLAIIIIIFQRNNLQK</sequence>
<dbReference type="RefSeq" id="WP_034976070.1">
    <property type="nucleotide sequence ID" value="NZ_AQFR02000003.1"/>
</dbReference>
<keyword evidence="1" id="KW-0472">Membrane</keyword>
<dbReference type="Proteomes" id="UP000309117">
    <property type="component" value="Unassembled WGS sequence"/>
</dbReference>